<keyword evidence="1" id="KW-0808">Transferase</keyword>
<protein>
    <submittedName>
        <fullName evidence="1">Sulfotransferase</fullName>
        <ecNumber evidence="1">2.8.2.-</ecNumber>
    </submittedName>
</protein>
<accession>A0ABV6MNA3</accession>
<sequence>MIVGRDGVGTVEDLHASATKITGLTDFGDDDYLDGLAVLLASYERDAGLTPLGNKVMRSFLRGALVSRLLSEAAWQQYPEHAEVPIERPIFVTGLPRTGTTALHRLLSADPAHQGLQVWLTEVPQPRPPRETWAGNPVFQAIEENYRRHHVEHPEFMGLHYMSADEVEECWQLLRQSMRSISYECLAHLPTYSAWLAGQDWTEAYRRHRRNLQLIGLPDRDRRWVLKNPSHLFALDALLAAYPDALVIQTHRSPRSVIASVCSLNQQASAGWSTVFEGDVVGRDQFDLWARGLDRFTADRAKYDPAQFFDVRYRDLVGDPIGTMRAIYAHFGLPLTDRAEAAMTAIHADNSSGQRQPAHRYQLSDFGLTGEEVDERFADYLLAQGGDGL</sequence>
<reference evidence="1 2" key="1">
    <citation type="submission" date="2024-09" db="EMBL/GenBank/DDBJ databases">
        <authorList>
            <person name="Sun Q."/>
            <person name="Mori K."/>
        </authorList>
    </citation>
    <scope>NUCLEOTIDE SEQUENCE [LARGE SCALE GENOMIC DNA]</scope>
    <source>
        <strain evidence="1 2">TBRC 1432</strain>
    </source>
</reference>
<proteinExistence type="predicted"/>
<dbReference type="InterPro" id="IPR052736">
    <property type="entry name" value="Stf3_sulfotransferase"/>
</dbReference>
<dbReference type="RefSeq" id="WP_273942182.1">
    <property type="nucleotide sequence ID" value="NZ_CP097263.1"/>
</dbReference>
<name>A0ABV6MNA3_9PSEU</name>
<evidence type="ECO:0000313" key="2">
    <source>
        <dbReference type="Proteomes" id="UP001589810"/>
    </source>
</evidence>
<comment type="caution">
    <text evidence="1">The sequence shown here is derived from an EMBL/GenBank/DDBJ whole genome shotgun (WGS) entry which is preliminary data.</text>
</comment>
<keyword evidence="2" id="KW-1185">Reference proteome</keyword>
<gene>
    <name evidence="1" type="ORF">ACFFH7_09840</name>
</gene>
<organism evidence="1 2">
    <name type="scientific">Kutzneria chonburiensis</name>
    <dbReference type="NCBI Taxonomy" id="1483604"/>
    <lineage>
        <taxon>Bacteria</taxon>
        <taxon>Bacillati</taxon>
        <taxon>Actinomycetota</taxon>
        <taxon>Actinomycetes</taxon>
        <taxon>Pseudonocardiales</taxon>
        <taxon>Pseudonocardiaceae</taxon>
        <taxon>Kutzneria</taxon>
    </lineage>
</organism>
<dbReference type="EC" id="2.8.2.-" evidence="1"/>
<dbReference type="Pfam" id="PF13469">
    <property type="entry name" value="Sulfotransfer_3"/>
    <property type="match status" value="1"/>
</dbReference>
<dbReference type="GO" id="GO:0016740">
    <property type="term" value="F:transferase activity"/>
    <property type="evidence" value="ECO:0007669"/>
    <property type="project" value="UniProtKB-KW"/>
</dbReference>
<dbReference type="Proteomes" id="UP001589810">
    <property type="component" value="Unassembled WGS sequence"/>
</dbReference>
<dbReference type="EMBL" id="JBHLUD010000002">
    <property type="protein sequence ID" value="MFC0541783.1"/>
    <property type="molecule type" value="Genomic_DNA"/>
</dbReference>
<dbReference type="PANTHER" id="PTHR36451">
    <property type="entry name" value="PAPS-DEPENDENT SULFOTRANSFERASE STF3"/>
    <property type="match status" value="1"/>
</dbReference>
<dbReference type="PANTHER" id="PTHR36451:SF1">
    <property type="entry name" value="OMEGA-HYDROXY-BETA-DIHYDROMENAQUINONE-9 SULFOTRANSFERASE STF3"/>
    <property type="match status" value="1"/>
</dbReference>
<dbReference type="SUPFAM" id="SSF52540">
    <property type="entry name" value="P-loop containing nucleoside triphosphate hydrolases"/>
    <property type="match status" value="1"/>
</dbReference>
<dbReference type="Gene3D" id="3.40.50.300">
    <property type="entry name" value="P-loop containing nucleotide triphosphate hydrolases"/>
    <property type="match status" value="1"/>
</dbReference>
<dbReference type="InterPro" id="IPR027417">
    <property type="entry name" value="P-loop_NTPase"/>
</dbReference>
<evidence type="ECO:0000313" key="1">
    <source>
        <dbReference type="EMBL" id="MFC0541783.1"/>
    </source>
</evidence>